<reference evidence="1 2" key="1">
    <citation type="submission" date="2019-06" db="EMBL/GenBank/DDBJ databases">
        <title>Persicimonas caeni gen. nov., sp. nov., a predatory bacterium isolated from solar saltern.</title>
        <authorList>
            <person name="Wang S."/>
        </authorList>
    </citation>
    <scope>NUCLEOTIDE SEQUENCE [LARGE SCALE GENOMIC DNA]</scope>
    <source>
        <strain evidence="1 2">YN101</strain>
    </source>
</reference>
<organism evidence="1 2">
    <name type="scientific">Persicimonas caeni</name>
    <dbReference type="NCBI Taxonomy" id="2292766"/>
    <lineage>
        <taxon>Bacteria</taxon>
        <taxon>Deltaproteobacteria</taxon>
        <taxon>Bradymonadales</taxon>
        <taxon>Bradymonadaceae</taxon>
        <taxon>Persicimonas</taxon>
    </lineage>
</organism>
<dbReference type="Pfam" id="PF07152">
    <property type="entry name" value="YaeQ"/>
    <property type="match status" value="1"/>
</dbReference>
<proteinExistence type="predicted"/>
<dbReference type="AlphaFoldDB" id="A0A4Y6PV46"/>
<dbReference type="InterPro" id="IPR009822">
    <property type="entry name" value="YaeQ"/>
</dbReference>
<dbReference type="RefSeq" id="WP_141198693.1">
    <property type="nucleotide sequence ID" value="NZ_CP041186.1"/>
</dbReference>
<name>A0A4Y6PV46_PERCE</name>
<accession>A0A5B8YAK6</accession>
<sequence>MGLRRNLNLDLVITNEAREFYGVEERIFMRKNAGESLTHVLMKLVSYLIFYHPDLLIEESVGQRYKPDLVRLNDYGEPVQWIDCGTTSLKKLEQISRDNTETLIDIVKPTERELRLYKQQADERLSHPERVRYITFEPGFLDRLGAMIERRHTITAVVPPSCEHLYLSVDGRPVRTSVTIWRGAESAD</sequence>
<dbReference type="Gene3D" id="3.10.640.10">
    <property type="entry name" value="Restriction endonuclease-like alpha-beta roll domain"/>
    <property type="match status" value="1"/>
</dbReference>
<evidence type="ECO:0000313" key="2">
    <source>
        <dbReference type="Proteomes" id="UP000315995"/>
    </source>
</evidence>
<dbReference type="Proteomes" id="UP000315995">
    <property type="component" value="Chromosome"/>
</dbReference>
<dbReference type="InterPro" id="IPR011335">
    <property type="entry name" value="Restrct_endonuc-II-like"/>
</dbReference>
<accession>A0A4Y6PV46</accession>
<dbReference type="SUPFAM" id="SSF52980">
    <property type="entry name" value="Restriction endonuclease-like"/>
    <property type="match status" value="1"/>
</dbReference>
<evidence type="ECO:0008006" key="3">
    <source>
        <dbReference type="Google" id="ProtNLM"/>
    </source>
</evidence>
<gene>
    <name evidence="1" type="ORF">FIV42_16185</name>
</gene>
<dbReference type="EMBL" id="CP041186">
    <property type="protein sequence ID" value="QDG52221.1"/>
    <property type="molecule type" value="Genomic_DNA"/>
</dbReference>
<keyword evidence="2" id="KW-1185">Reference proteome</keyword>
<evidence type="ECO:0000313" key="1">
    <source>
        <dbReference type="EMBL" id="QDG52221.1"/>
    </source>
</evidence>
<dbReference type="OrthoDB" id="5450538at2"/>
<protein>
    <recommendedName>
        <fullName evidence="3">YaeQ family protein</fullName>
    </recommendedName>
</protein>
<dbReference type="InterPro" id="IPR038590">
    <property type="entry name" value="YaeQ_sf"/>
</dbReference>